<protein>
    <submittedName>
        <fullName evidence="2">Uncharacterized protein</fullName>
    </submittedName>
</protein>
<feature type="region of interest" description="Disordered" evidence="1">
    <location>
        <begin position="1"/>
        <end position="28"/>
    </location>
</feature>
<evidence type="ECO:0000313" key="3">
    <source>
        <dbReference type="Proteomes" id="UP000314294"/>
    </source>
</evidence>
<accession>A0A4Z2HNY5</accession>
<evidence type="ECO:0000256" key="1">
    <source>
        <dbReference type="SAM" id="MobiDB-lite"/>
    </source>
</evidence>
<comment type="caution">
    <text evidence="2">The sequence shown here is derived from an EMBL/GenBank/DDBJ whole genome shotgun (WGS) entry which is preliminary data.</text>
</comment>
<proteinExistence type="predicted"/>
<dbReference type="Proteomes" id="UP000314294">
    <property type="component" value="Unassembled WGS sequence"/>
</dbReference>
<evidence type="ECO:0000313" key="2">
    <source>
        <dbReference type="EMBL" id="TNN66703.1"/>
    </source>
</evidence>
<dbReference type="AlphaFoldDB" id="A0A4Z2HNY5"/>
<keyword evidence="3" id="KW-1185">Reference proteome</keyword>
<reference evidence="2 3" key="1">
    <citation type="submission" date="2019-03" db="EMBL/GenBank/DDBJ databases">
        <title>First draft genome of Liparis tanakae, snailfish: a comprehensive survey of snailfish specific genes.</title>
        <authorList>
            <person name="Kim W."/>
            <person name="Song I."/>
            <person name="Jeong J.-H."/>
            <person name="Kim D."/>
            <person name="Kim S."/>
            <person name="Ryu S."/>
            <person name="Song J.Y."/>
            <person name="Lee S.K."/>
        </authorList>
    </citation>
    <scope>NUCLEOTIDE SEQUENCE [LARGE SCALE GENOMIC DNA]</scope>
    <source>
        <tissue evidence="2">Muscle</tissue>
    </source>
</reference>
<gene>
    <name evidence="2" type="ORF">EYF80_023092</name>
</gene>
<feature type="compositionally biased region" description="Basic and acidic residues" evidence="1">
    <location>
        <begin position="58"/>
        <end position="68"/>
    </location>
</feature>
<organism evidence="2 3">
    <name type="scientific">Liparis tanakae</name>
    <name type="common">Tanaka's snailfish</name>
    <dbReference type="NCBI Taxonomy" id="230148"/>
    <lineage>
        <taxon>Eukaryota</taxon>
        <taxon>Metazoa</taxon>
        <taxon>Chordata</taxon>
        <taxon>Craniata</taxon>
        <taxon>Vertebrata</taxon>
        <taxon>Euteleostomi</taxon>
        <taxon>Actinopterygii</taxon>
        <taxon>Neopterygii</taxon>
        <taxon>Teleostei</taxon>
        <taxon>Neoteleostei</taxon>
        <taxon>Acanthomorphata</taxon>
        <taxon>Eupercaria</taxon>
        <taxon>Perciformes</taxon>
        <taxon>Cottioidei</taxon>
        <taxon>Cottales</taxon>
        <taxon>Liparidae</taxon>
        <taxon>Liparis</taxon>
    </lineage>
</organism>
<dbReference type="EMBL" id="SRLO01000215">
    <property type="protein sequence ID" value="TNN66703.1"/>
    <property type="molecule type" value="Genomic_DNA"/>
</dbReference>
<sequence>MESHMWVVAGRLSRAEHPPPPPLPRHTATEKLPEIFNSAAAVNSPATLEINVMRVEERGSGRRERAIDDGWEDGQMSSGGEKEVWTTGINGAAAGERWR</sequence>
<name>A0A4Z2HNY5_9TELE</name>
<feature type="region of interest" description="Disordered" evidence="1">
    <location>
        <begin position="58"/>
        <end position="99"/>
    </location>
</feature>